<comment type="similarity">
    <text evidence="2">Belongs to the ABC transporter superfamily. ABCB family. Multidrug resistance exporter (TC 3.A.1.201) subfamily.</text>
</comment>
<evidence type="ECO:0000259" key="16">
    <source>
        <dbReference type="PROSITE" id="PS50893"/>
    </source>
</evidence>
<dbReference type="Gene3D" id="1.20.1560.10">
    <property type="entry name" value="ABC transporter type 1, transmembrane domain"/>
    <property type="match status" value="1"/>
</dbReference>
<feature type="transmembrane region" description="Helical" evidence="15">
    <location>
        <begin position="828"/>
        <end position="854"/>
    </location>
</feature>
<comment type="subcellular location">
    <subcellularLocation>
        <location evidence="1">Membrane</location>
        <topology evidence="1">Multi-pass membrane protein</topology>
    </subcellularLocation>
</comment>
<feature type="domain" description="ABC transmembrane type-1" evidence="17">
    <location>
        <begin position="788"/>
        <end position="1075"/>
    </location>
</feature>
<dbReference type="SUPFAM" id="SSF52540">
    <property type="entry name" value="P-loop containing nucleoside triphosphate hydrolases"/>
    <property type="match status" value="2"/>
</dbReference>
<keyword evidence="12" id="KW-0325">Glycoprotein</keyword>
<keyword evidence="11 15" id="KW-0472">Membrane</keyword>
<dbReference type="Gene3D" id="3.40.50.300">
    <property type="entry name" value="P-loop containing nucleotide triphosphate hydrolases"/>
    <property type="match status" value="2"/>
</dbReference>
<feature type="transmembrane region" description="Helical" evidence="15">
    <location>
        <begin position="784"/>
        <end position="808"/>
    </location>
</feature>
<dbReference type="GO" id="GO:0090374">
    <property type="term" value="P:oligopeptide export from mitochondrion"/>
    <property type="evidence" value="ECO:0007669"/>
    <property type="project" value="TreeGrafter"/>
</dbReference>
<dbReference type="GO" id="GO:0015421">
    <property type="term" value="F:ABC-type oligopeptide transporter activity"/>
    <property type="evidence" value="ECO:0007669"/>
    <property type="project" value="TreeGrafter"/>
</dbReference>
<dbReference type="CDD" id="cd18577">
    <property type="entry name" value="ABC_6TM_Pgp_ABCB1_D1_like"/>
    <property type="match status" value="1"/>
</dbReference>
<evidence type="ECO:0000256" key="9">
    <source>
        <dbReference type="ARBA" id="ARBA00022967"/>
    </source>
</evidence>
<dbReference type="GO" id="GO:0008559">
    <property type="term" value="F:ABC-type xenobiotic transporter activity"/>
    <property type="evidence" value="ECO:0007669"/>
    <property type="project" value="UniProtKB-EC"/>
</dbReference>
<reference evidence="18" key="2">
    <citation type="journal article" name="Mar. Pollut. Bull.">
        <title>The genome of the European estuarine calanoid copepod Eurytemora affinis: Potential use in molecular ecotoxicology.</title>
        <authorList>
            <person name="Choi B.S."/>
            <person name="Kim D.H."/>
            <person name="Kim M.S."/>
            <person name="Park J.C."/>
            <person name="Lee Y.H."/>
            <person name="Kim H.J."/>
            <person name="Jeong C.B."/>
            <person name="Hagiwara A."/>
            <person name="Souissi S."/>
            <person name="Lee J.S."/>
        </authorList>
    </citation>
    <scope>NUCLEOTIDE SEQUENCE</scope>
</reference>
<feature type="transmembrane region" description="Helical" evidence="15">
    <location>
        <begin position="932"/>
        <end position="949"/>
    </location>
</feature>
<dbReference type="OrthoDB" id="6500128at2759"/>
<dbReference type="EMBL" id="MW149397">
    <property type="protein sequence ID" value="QTW43697.1"/>
    <property type="molecule type" value="mRNA"/>
</dbReference>
<feature type="domain" description="ABC transmembrane type-1" evidence="17">
    <location>
        <begin position="124"/>
        <end position="447"/>
    </location>
</feature>
<feature type="region of interest" description="Disordered" evidence="14">
    <location>
        <begin position="81"/>
        <end position="105"/>
    </location>
</feature>
<feature type="transmembrane region" description="Helical" evidence="15">
    <location>
        <begin position="277"/>
        <end position="296"/>
    </location>
</feature>
<evidence type="ECO:0000256" key="1">
    <source>
        <dbReference type="ARBA" id="ARBA00004141"/>
    </source>
</evidence>
<evidence type="ECO:0000256" key="10">
    <source>
        <dbReference type="ARBA" id="ARBA00022989"/>
    </source>
</evidence>
<evidence type="ECO:0000259" key="17">
    <source>
        <dbReference type="PROSITE" id="PS50929"/>
    </source>
</evidence>
<protein>
    <recommendedName>
        <fullName evidence="3">ABC-type xenobiotic transporter</fullName>
        <ecNumber evidence="3">7.6.2.2</ecNumber>
    </recommendedName>
</protein>
<dbReference type="GO" id="GO:0016887">
    <property type="term" value="F:ATP hydrolysis activity"/>
    <property type="evidence" value="ECO:0007669"/>
    <property type="project" value="InterPro"/>
</dbReference>
<dbReference type="PANTHER" id="PTHR43394:SF27">
    <property type="entry name" value="ATP-DEPENDENT TRANSLOCASE ABCB1-LIKE"/>
    <property type="match status" value="1"/>
</dbReference>
<dbReference type="GO" id="GO:0097254">
    <property type="term" value="P:renal tubular secretion"/>
    <property type="evidence" value="ECO:0007669"/>
    <property type="project" value="UniProtKB-ARBA"/>
</dbReference>
<evidence type="ECO:0000256" key="2">
    <source>
        <dbReference type="ARBA" id="ARBA00007577"/>
    </source>
</evidence>
<evidence type="ECO:0000256" key="7">
    <source>
        <dbReference type="ARBA" id="ARBA00022741"/>
    </source>
</evidence>
<feature type="transmembrane region" description="Helical" evidence="15">
    <location>
        <begin position="251"/>
        <end position="271"/>
    </location>
</feature>
<evidence type="ECO:0000256" key="11">
    <source>
        <dbReference type="ARBA" id="ARBA00023136"/>
    </source>
</evidence>
<evidence type="ECO:0000313" key="18">
    <source>
        <dbReference type="EMBL" id="QTW43697.1"/>
    </source>
</evidence>
<dbReference type="PROSITE" id="PS50893">
    <property type="entry name" value="ABC_TRANSPORTER_2"/>
    <property type="match status" value="2"/>
</dbReference>
<sequence>MQPAIVHTSRDDYTEFTRVTLNCTSSDVGAYFLYTALSTPSFSISRIKTKKLFGKKTMEVQEEPPSYEDVKKEKMKVNEVTENNWMTESGKEDDKSENNVEDKPPAPPSVGVIELFKFSTPFDALLIVTAMLGGAALPVMTIIFGDTLQAFVEYEQYSTNWEGGEFSPLPVLERFAWQMVLIGFGIWIDAYIFISCFNTAAARQVFRIRGEFLKAVLRQDISWYDTNTSTDFASRMTDDLNKLQEGIGEKIGMLFFFMGTFLISLIVAFVYGWELTLVLLCMIPLMSISGGVLAKAQTTLAEKEMSAYAKAGVIAEEVLSGIRTVVAFGGKDKEISRYVENLTGARKSGILRGMLTGASGGMTFGIMFAVYGLGFWYGVKLIMDDLESAECTLCSTNFNITADAAELKACYEECVRYNAKSLLTVFFSILIGGFQIGQAAPYFESLAIAQSAAGTIYRIIERVPEIDSSSDQGLVPTKIQGNISLKNVFFNYPSRPDVTILDGLSVEVPVGKTVALVGTSGCGKSTCIQLIQRFYDPHRGQILLDGTDLKDLNIGWLRNNIGVVGQEPILFDCTIKENILYGRTTATEDDIEKACKEANAYDFISQLPKQYETMVGERGTQLSGGQKQRIAIARALIRNPQILLLDEATSALDNESESIVQTALDKARSGRTTIVVAHRLSTIRSADLIVALDKGKVAEQGTHSELMALKGLYHNLVMRQLTGNEEENDLKRNNEKQFIVSEVTQKEEILEEDNRSEDLLFSEDSDERPKIDFFRLSRVNSPEWFYILIGVLASCAMGASMPIFSILFGDVTGILGYSDTQKARDESVYYAIMFGLLGIGSMLAMFLQGFMFGISGENLTLRLRREAFSAMLSQEMGWFDMKENSTGALCARLSGDAAKVQGATGARVGSVLQGIAGMIIAIFLGLFYSWKLGLVCTVFFPLLILAVLMEMRITMGVDTVEKKAFEDSAKLAIEAITNIRTVAGLRCEEMYIKKYIYLLSVPHKRNLLRAHQRGGIFGFSQAMQFFGWGITTYYGGVLVVQDCLEFQNVYIVTNAVIGGAGMIGYSFAFTADFNKALVAAARIFHLLDRKPSIDANPATGLRLPGVEGNLEIQQGEFRYPTRPGVQVLNGMDLKVKSGEKIALVGSSGCGKSTIIQLIQRFYDLNSGSLLLEGEDIKGLNLPFVRASFGLVSQEPTLFDLTIAENIQYGDNSRVVSMEEVLEAARRANIHSFISELPSGYDTRVGSKGTQLSGGQKQRIAIARALVRNPRVLLLDEATSALDTESEKIVQDALDKAQEGRTSITIAHRLSTIKDSDRIFVLNQGEIVESGAHEELLNLQGVYYKLWNSAK</sequence>
<keyword evidence="6" id="KW-0677">Repeat</keyword>
<dbReference type="FunFam" id="1.20.1560.10:FF:000018">
    <property type="entry name" value="ATP-binding cassette subfamily B member 11"/>
    <property type="match status" value="1"/>
</dbReference>
<dbReference type="GO" id="GO:0017085">
    <property type="term" value="P:response to insecticide"/>
    <property type="evidence" value="ECO:0007669"/>
    <property type="project" value="UniProtKB-ARBA"/>
</dbReference>
<feature type="domain" description="ABC transporter" evidence="16">
    <location>
        <begin position="483"/>
        <end position="719"/>
    </location>
</feature>
<comment type="catalytic activity">
    <reaction evidence="13">
        <text>ATP + H2O + xenobioticSide 1 = ADP + phosphate + xenobioticSide 2.</text>
        <dbReference type="EC" id="7.6.2.2"/>
    </reaction>
</comment>
<dbReference type="InterPro" id="IPR027417">
    <property type="entry name" value="P-loop_NTPase"/>
</dbReference>
<evidence type="ECO:0000256" key="4">
    <source>
        <dbReference type="ARBA" id="ARBA00022448"/>
    </source>
</evidence>
<feature type="compositionally biased region" description="Basic and acidic residues" evidence="14">
    <location>
        <begin position="89"/>
        <end position="104"/>
    </location>
</feature>
<dbReference type="FunFam" id="1.20.1560.10:FF:000009">
    <property type="entry name" value="ABC transporter B family member 1"/>
    <property type="match status" value="1"/>
</dbReference>
<dbReference type="CDD" id="cd03249">
    <property type="entry name" value="ABC_MTABC3_MDL1_MDL2"/>
    <property type="match status" value="2"/>
</dbReference>
<evidence type="ECO:0000256" key="3">
    <source>
        <dbReference type="ARBA" id="ARBA00012191"/>
    </source>
</evidence>
<proteinExistence type="evidence at transcript level"/>
<dbReference type="InterPro" id="IPR003439">
    <property type="entry name" value="ABC_transporter-like_ATP-bd"/>
</dbReference>
<organism evidence="18">
    <name type="scientific">Eurytemora affinis</name>
    <name type="common">Copepod</name>
    <name type="synonym">Temora affinis</name>
    <dbReference type="NCBI Taxonomy" id="88015"/>
    <lineage>
        <taxon>Eukaryota</taxon>
        <taxon>Metazoa</taxon>
        <taxon>Ecdysozoa</taxon>
        <taxon>Arthropoda</taxon>
        <taxon>Crustacea</taxon>
        <taxon>Multicrustacea</taxon>
        <taxon>Hexanauplia</taxon>
        <taxon>Copepoda</taxon>
        <taxon>Calanoida</taxon>
        <taxon>Temoridae</taxon>
        <taxon>Eurytemora</taxon>
    </lineage>
</organism>
<feature type="transmembrane region" description="Helical" evidence="15">
    <location>
        <begin position="355"/>
        <end position="377"/>
    </location>
</feature>
<dbReference type="InterPro" id="IPR039421">
    <property type="entry name" value="Type_1_exporter"/>
</dbReference>
<dbReference type="CDD" id="cd18578">
    <property type="entry name" value="ABC_6TM_Pgp_ABCB1_D2_like"/>
    <property type="match status" value="1"/>
</dbReference>
<accession>A0A8B0MC19</accession>
<evidence type="ECO:0000256" key="13">
    <source>
        <dbReference type="ARBA" id="ARBA00034018"/>
    </source>
</evidence>
<keyword evidence="4" id="KW-0813">Transport</keyword>
<evidence type="ECO:0000256" key="5">
    <source>
        <dbReference type="ARBA" id="ARBA00022692"/>
    </source>
</evidence>
<dbReference type="Pfam" id="PF00664">
    <property type="entry name" value="ABC_membrane"/>
    <property type="match status" value="2"/>
</dbReference>
<name>A0A8B0MC19_EURAF</name>
<keyword evidence="8" id="KW-0067">ATP-binding</keyword>
<dbReference type="PANTHER" id="PTHR43394">
    <property type="entry name" value="ATP-DEPENDENT PERMEASE MDL1, MITOCHONDRIAL"/>
    <property type="match status" value="1"/>
</dbReference>
<keyword evidence="5 15" id="KW-0812">Transmembrane</keyword>
<feature type="transmembrane region" description="Helical" evidence="15">
    <location>
        <begin position="908"/>
        <end position="926"/>
    </location>
</feature>
<feature type="domain" description="ABC transporter" evidence="16">
    <location>
        <begin position="1110"/>
        <end position="1348"/>
    </location>
</feature>
<evidence type="ECO:0000256" key="6">
    <source>
        <dbReference type="ARBA" id="ARBA00022737"/>
    </source>
</evidence>
<keyword evidence="9" id="KW-1278">Translocase</keyword>
<dbReference type="Pfam" id="PF00005">
    <property type="entry name" value="ABC_tran"/>
    <property type="match status" value="2"/>
</dbReference>
<dbReference type="SUPFAM" id="SSF90123">
    <property type="entry name" value="ABC transporter transmembrane region"/>
    <property type="match status" value="2"/>
</dbReference>
<dbReference type="FunFam" id="3.40.50.300:FF:000479">
    <property type="entry name" value="Multidrug resistance protein 1A"/>
    <property type="match status" value="2"/>
</dbReference>
<dbReference type="GO" id="GO:0005743">
    <property type="term" value="C:mitochondrial inner membrane"/>
    <property type="evidence" value="ECO:0007669"/>
    <property type="project" value="TreeGrafter"/>
</dbReference>
<dbReference type="InterPro" id="IPR017871">
    <property type="entry name" value="ABC_transporter-like_CS"/>
</dbReference>
<dbReference type="InterPro" id="IPR011527">
    <property type="entry name" value="ABC1_TM_dom"/>
</dbReference>
<dbReference type="GO" id="GO:0005524">
    <property type="term" value="F:ATP binding"/>
    <property type="evidence" value="ECO:0007669"/>
    <property type="project" value="UniProtKB-KW"/>
</dbReference>
<evidence type="ECO:0000256" key="15">
    <source>
        <dbReference type="SAM" id="Phobius"/>
    </source>
</evidence>
<evidence type="ECO:0000256" key="12">
    <source>
        <dbReference type="ARBA" id="ARBA00023180"/>
    </source>
</evidence>
<keyword evidence="10 15" id="KW-1133">Transmembrane helix</keyword>
<dbReference type="InterPro" id="IPR036640">
    <property type="entry name" value="ABC1_TM_sf"/>
</dbReference>
<reference evidence="18" key="1">
    <citation type="submission" date="2020-10" db="EMBL/GenBank/DDBJ databases">
        <authorList>
            <person name="Kim D.-H."/>
        </authorList>
    </citation>
    <scope>NUCLEOTIDE SEQUENCE</scope>
</reference>
<dbReference type="PROSITE" id="PS50929">
    <property type="entry name" value="ABC_TM1F"/>
    <property type="match status" value="2"/>
</dbReference>
<feature type="transmembrane region" description="Helical" evidence="15">
    <location>
        <begin position="124"/>
        <end position="144"/>
    </location>
</feature>
<dbReference type="PROSITE" id="PS00211">
    <property type="entry name" value="ABC_TRANSPORTER_1"/>
    <property type="match status" value="2"/>
</dbReference>
<evidence type="ECO:0000256" key="8">
    <source>
        <dbReference type="ARBA" id="ARBA00022840"/>
    </source>
</evidence>
<evidence type="ECO:0000256" key="14">
    <source>
        <dbReference type="SAM" id="MobiDB-lite"/>
    </source>
</evidence>
<feature type="transmembrane region" description="Helical" evidence="15">
    <location>
        <begin position="175"/>
        <end position="197"/>
    </location>
</feature>
<dbReference type="EC" id="7.6.2.2" evidence="3"/>
<dbReference type="SMART" id="SM00382">
    <property type="entry name" value="AAA"/>
    <property type="match status" value="2"/>
</dbReference>
<keyword evidence="7" id="KW-0547">Nucleotide-binding</keyword>
<dbReference type="InterPro" id="IPR003593">
    <property type="entry name" value="AAA+_ATPase"/>
</dbReference>